<name>G3BCL2_CANTC</name>
<evidence type="ECO:0000313" key="8">
    <source>
        <dbReference type="Proteomes" id="UP000000707"/>
    </source>
</evidence>
<accession>G3BCL2</accession>
<comment type="cofactor">
    <cofactor evidence="5">
        <name>FAD</name>
        <dbReference type="ChEBI" id="CHEBI:57692"/>
    </cofactor>
</comment>
<dbReference type="OrthoDB" id="5464at2759"/>
<dbReference type="GO" id="GO:0005739">
    <property type="term" value="C:mitochondrion"/>
    <property type="evidence" value="ECO:0007669"/>
    <property type="project" value="TreeGrafter"/>
</dbReference>
<evidence type="ECO:0000256" key="1">
    <source>
        <dbReference type="ARBA" id="ARBA00005869"/>
    </source>
</evidence>
<dbReference type="GeneID" id="18246298"/>
<keyword evidence="3 5" id="KW-0560">Oxidoreductase</keyword>
<dbReference type="Proteomes" id="UP000000707">
    <property type="component" value="Unassembled WGS sequence"/>
</dbReference>
<keyword evidence="8" id="KW-1185">Reference proteome</keyword>
<dbReference type="InterPro" id="IPR029041">
    <property type="entry name" value="FAD-linked_oxidoreductase-like"/>
</dbReference>
<evidence type="ECO:0000259" key="6">
    <source>
        <dbReference type="Pfam" id="PF01619"/>
    </source>
</evidence>
<organism evidence="8">
    <name type="scientific">Candida tenuis (strain ATCC 10573 / BCRC 21748 / CBS 615 / JCM 9827 / NBRC 10315 / NRRL Y-1498 / VKM Y-70)</name>
    <name type="common">Yeast</name>
    <name type="synonym">Yamadazyma tenuis</name>
    <dbReference type="NCBI Taxonomy" id="590646"/>
    <lineage>
        <taxon>Eukaryota</taxon>
        <taxon>Fungi</taxon>
        <taxon>Dikarya</taxon>
        <taxon>Ascomycota</taxon>
        <taxon>Saccharomycotina</taxon>
        <taxon>Pichiomycetes</taxon>
        <taxon>Debaryomycetaceae</taxon>
        <taxon>Yamadazyma</taxon>
    </lineage>
</organism>
<dbReference type="eggNOG" id="KOG0186">
    <property type="taxonomic scope" value="Eukaryota"/>
</dbReference>
<keyword evidence="4 5" id="KW-0642">Proline metabolism</keyword>
<keyword evidence="5" id="KW-0274">FAD</keyword>
<evidence type="ECO:0000313" key="7">
    <source>
        <dbReference type="EMBL" id="EGV60192.1"/>
    </source>
</evidence>
<evidence type="ECO:0000256" key="5">
    <source>
        <dbReference type="RuleBase" id="RU364054"/>
    </source>
</evidence>
<evidence type="ECO:0000256" key="4">
    <source>
        <dbReference type="ARBA" id="ARBA00023062"/>
    </source>
</evidence>
<keyword evidence="5" id="KW-0285">Flavoprotein</keyword>
<dbReference type="GO" id="GO:0004657">
    <property type="term" value="F:proline dehydrogenase activity"/>
    <property type="evidence" value="ECO:0007669"/>
    <property type="project" value="UniProtKB-EC"/>
</dbReference>
<comment type="similarity">
    <text evidence="1 5">Belongs to the proline oxidase family.</text>
</comment>
<comment type="catalytic activity">
    <reaction evidence="5">
        <text>L-proline + a quinone = (S)-1-pyrroline-5-carboxylate + a quinol + H(+)</text>
        <dbReference type="Rhea" id="RHEA:23784"/>
        <dbReference type="ChEBI" id="CHEBI:15378"/>
        <dbReference type="ChEBI" id="CHEBI:17388"/>
        <dbReference type="ChEBI" id="CHEBI:24646"/>
        <dbReference type="ChEBI" id="CHEBI:60039"/>
        <dbReference type="ChEBI" id="CHEBI:132124"/>
        <dbReference type="EC" id="1.5.5.2"/>
    </reaction>
</comment>
<dbReference type="EC" id="1.5.5.2" evidence="2 5"/>
<dbReference type="GO" id="GO:0071949">
    <property type="term" value="F:FAD binding"/>
    <property type="evidence" value="ECO:0007669"/>
    <property type="project" value="TreeGrafter"/>
</dbReference>
<dbReference type="AlphaFoldDB" id="G3BCL2"/>
<dbReference type="HOGENOM" id="CLU_029274_0_0_1"/>
<dbReference type="PANTHER" id="PTHR13914:SF0">
    <property type="entry name" value="PROLINE DEHYDROGENASE 1, MITOCHONDRIAL"/>
    <property type="match status" value="1"/>
</dbReference>
<comment type="function">
    <text evidence="5">Converts proline to delta-1-pyrroline-5-carboxylate.</text>
</comment>
<feature type="domain" description="Proline dehydrogenase" evidence="6">
    <location>
        <begin position="70"/>
        <end position="395"/>
    </location>
</feature>
<dbReference type="PANTHER" id="PTHR13914">
    <property type="entry name" value="PROLINE OXIDASE"/>
    <property type="match status" value="1"/>
</dbReference>
<dbReference type="InterPro" id="IPR015659">
    <property type="entry name" value="Proline_oxidase"/>
</dbReference>
<dbReference type="EMBL" id="GL996528">
    <property type="protein sequence ID" value="EGV60192.1"/>
    <property type="molecule type" value="Genomic_DNA"/>
</dbReference>
<dbReference type="KEGG" id="cten:18246298"/>
<dbReference type="Gene3D" id="3.20.20.220">
    <property type="match status" value="1"/>
</dbReference>
<proteinExistence type="inferred from homology"/>
<dbReference type="STRING" id="590646.G3BCL2"/>
<evidence type="ECO:0000256" key="3">
    <source>
        <dbReference type="ARBA" id="ARBA00023002"/>
    </source>
</evidence>
<sequence>MPQVPDDVSYLKAAKWSELLSFLCIGAVTINKPILNLSIKAFPYVPMFIIKPLVYKIYCGGETVKDLFTTSDRLKQRGINNMMLSLTIEAAEGNKHIDPNYIVDETNKSITDFLIPNTVAKMKEAENINSIPPSYVALKPTGFASNAAEVLRNYQNNTEFDDLVNKISTVIETIYTANLKLCQQYPARSSPIVVGVIDAEKHDLQPGVYELQRRLYQKFNKPNQPVSVVGTLQMYLSESAQLLALEEKLAKENDYRLGLKLVRGAYIHSEANRNTIIHKSKDDTDMNYNSGISYCIENIMAEKNNNHSTIGHLVVASHNAESLNLATDKLNQSNDSNPNKNNVVLGQLLGMADNITYNLIKNKGVTNVIKYVPWGPPVETKAYLLRRLEENGDAVKNDTGFNLIKAVVAVLFRRLFRLA</sequence>
<dbReference type="GO" id="GO:0010133">
    <property type="term" value="P:L-proline catabolic process to L-glutamate"/>
    <property type="evidence" value="ECO:0007669"/>
    <property type="project" value="TreeGrafter"/>
</dbReference>
<dbReference type="Pfam" id="PF01619">
    <property type="entry name" value="Pro_dh"/>
    <property type="match status" value="1"/>
</dbReference>
<reference evidence="7 8" key="1">
    <citation type="journal article" date="2011" name="Proc. Natl. Acad. Sci. U.S.A.">
        <title>Comparative genomics of xylose-fermenting fungi for enhanced biofuel production.</title>
        <authorList>
            <person name="Wohlbach D.J."/>
            <person name="Kuo A."/>
            <person name="Sato T.K."/>
            <person name="Potts K.M."/>
            <person name="Salamov A.A."/>
            <person name="LaButti K.M."/>
            <person name="Sun H."/>
            <person name="Clum A."/>
            <person name="Pangilinan J.L."/>
            <person name="Lindquist E.A."/>
            <person name="Lucas S."/>
            <person name="Lapidus A."/>
            <person name="Jin M."/>
            <person name="Gunawan C."/>
            <person name="Balan V."/>
            <person name="Dale B.E."/>
            <person name="Jeffries T.W."/>
            <person name="Zinkel R."/>
            <person name="Barry K.W."/>
            <person name="Grigoriev I.V."/>
            <person name="Gasch A.P."/>
        </authorList>
    </citation>
    <scope>NUCLEOTIDE SEQUENCE [LARGE SCALE GENOMIC DNA]</scope>
    <source>
        <strain evidence="8">ATCC 10573 / BCRC 21748 / CBS 615 / JCM 9827 / NBRC 10315 / NRRL Y-1498 / VKM Y-70</strain>
    </source>
</reference>
<dbReference type="SUPFAM" id="SSF51730">
    <property type="entry name" value="FAD-linked oxidoreductase"/>
    <property type="match status" value="1"/>
</dbReference>
<gene>
    <name evidence="7" type="ORF">CANTEDRAFT_111599</name>
</gene>
<dbReference type="InterPro" id="IPR002872">
    <property type="entry name" value="Proline_DH_dom"/>
</dbReference>
<evidence type="ECO:0000256" key="2">
    <source>
        <dbReference type="ARBA" id="ARBA00012695"/>
    </source>
</evidence>
<protein>
    <recommendedName>
        <fullName evidence="2 5">Proline dehydrogenase</fullName>
        <ecNumber evidence="2 5">1.5.5.2</ecNumber>
    </recommendedName>
</protein>